<feature type="compositionally biased region" description="Basic and acidic residues" evidence="9">
    <location>
        <begin position="37"/>
        <end position="53"/>
    </location>
</feature>
<dbReference type="GO" id="GO:0000493">
    <property type="term" value="P:box H/ACA snoRNP assembly"/>
    <property type="evidence" value="ECO:0007669"/>
    <property type="project" value="InterPro"/>
</dbReference>
<evidence type="ECO:0000256" key="4">
    <source>
        <dbReference type="ARBA" id="ARBA00022517"/>
    </source>
</evidence>
<dbReference type="EMBL" id="CP034456">
    <property type="protein sequence ID" value="QBM86738.1"/>
    <property type="molecule type" value="Genomic_DNA"/>
</dbReference>
<feature type="region of interest" description="Disordered" evidence="9">
    <location>
        <begin position="522"/>
        <end position="543"/>
    </location>
</feature>
<comment type="subcellular location">
    <subcellularLocation>
        <location evidence="1">Nucleus</location>
    </subcellularLocation>
</comment>
<name>A0A4P6XLB0_9ASCO</name>
<feature type="compositionally biased region" description="Low complexity" evidence="9">
    <location>
        <begin position="162"/>
        <end position="175"/>
    </location>
</feature>
<dbReference type="InterPro" id="IPR038664">
    <property type="entry name" value="Gar1/Naf1_Cbf5-bd_sf"/>
</dbReference>
<accession>A0A4P6XLB0</accession>
<evidence type="ECO:0000256" key="2">
    <source>
        <dbReference type="ARBA" id="ARBA00009801"/>
    </source>
</evidence>
<sequence length="609" mass="66982">MSSTEQGAQQKASNQEFSEDDSKGVLNPAEAIPSEEQPAKTECENHSVAESKAEICPQSTATGQSESGDPTPIQIENKETPLTDIREKSVEEPASTETDSHVQTELIAETPQDLETAKGAENTVETFVSGVSKFEEIESFSDDEIQIDDNGESSSESELESDASSSSSEASSSSDSESDEETDSSKPVPGLVDELEEEDEAITGPILSKNEVLDEKAKSLPADYTVPENAPLEYIGVITGLVENSAIIKANVSGEFRILKDDSILCFEDRLLLGPLFETFGRLQAPNYRVKFNTEEEFQKVKDKKGSKVFYVVPEAKFIYTDALKKLKGTDASNCHDEELPEEEQEYSDDEQELAAKQEKTRKRKQKKQENGEVVQKKKPAAPKAENNFVSYGFAPRKAETPSTSLNNQNAHPNHTSGLQGSSYVPSVRDSVPGYGAPYAPSQSTAYGQPHPHQGYHNQYQVHQPFPQSQAYAPGQQYGQYAQHNNVIYGQHNNAYGQPYNHVHLPQYQTQASHQYQPMPYAQPSVQFVGPPNSISPSHYGQPYQPQVLQQVSTPQLVANDGFQQAHGQPHGQSQSQPTSTNDTSNGALQQLQQMVSQNLSKEKQDESI</sequence>
<feature type="compositionally biased region" description="Polar residues" evidence="9">
    <location>
        <begin position="563"/>
        <end position="600"/>
    </location>
</feature>
<reference evidence="11" key="1">
    <citation type="submission" date="2019-03" db="EMBL/GenBank/DDBJ databases">
        <title>Snf2 controls pulcherriminic acid biosynthesis and connects pigmentation and antifungal activity of the yeast Metschnikowia pulcherrima.</title>
        <authorList>
            <person name="Gore-Lloyd D."/>
            <person name="Sumann I."/>
            <person name="Brachmann A.O."/>
            <person name="Schneeberger K."/>
            <person name="Ortiz-Merino R.A."/>
            <person name="Moreno-Beltran M."/>
            <person name="Schlaefli M."/>
            <person name="Kirner P."/>
            <person name="Santos Kron A."/>
            <person name="Wolfe K.H."/>
            <person name="Piel J."/>
            <person name="Ahrens C.H."/>
            <person name="Henk D."/>
            <person name="Freimoser F.M."/>
        </authorList>
    </citation>
    <scope>NUCLEOTIDE SEQUENCE [LARGE SCALE GENOMIC DNA]</scope>
    <source>
        <strain evidence="11">APC 1.2</strain>
    </source>
</reference>
<dbReference type="GO" id="GO:0001522">
    <property type="term" value="P:pseudouridine synthesis"/>
    <property type="evidence" value="ECO:0007669"/>
    <property type="project" value="InterPro"/>
</dbReference>
<protein>
    <recommendedName>
        <fullName evidence="3">H/ACA ribonucleoprotein complex non-core subunit NAF1</fullName>
    </recommendedName>
</protein>
<proteinExistence type="inferred from homology"/>
<feature type="region of interest" description="Disordered" evidence="9">
    <location>
        <begin position="1"/>
        <end position="121"/>
    </location>
</feature>
<keyword evidence="10" id="KW-0687">Ribonucleoprotein</keyword>
<feature type="region of interest" description="Disordered" evidence="9">
    <location>
        <begin position="563"/>
        <end position="609"/>
    </location>
</feature>
<dbReference type="PANTHER" id="PTHR31633:SF1">
    <property type="entry name" value="H_ACA RIBONUCLEOPROTEIN COMPLEX NON-CORE SUBUNIT NAF1"/>
    <property type="match status" value="1"/>
</dbReference>
<dbReference type="InterPro" id="IPR040309">
    <property type="entry name" value="Naf1"/>
</dbReference>
<dbReference type="AlphaFoldDB" id="A0A4P6XLB0"/>
<feature type="compositionally biased region" description="Polar residues" evidence="9">
    <location>
        <begin position="1"/>
        <end position="16"/>
    </location>
</feature>
<dbReference type="PANTHER" id="PTHR31633">
    <property type="entry name" value="H/ACA RIBONUCLEOPROTEIN COMPLEX NON-CORE SUBUNIT NAF1"/>
    <property type="match status" value="1"/>
</dbReference>
<gene>
    <name evidence="10" type="primary">MPUL0A13840</name>
    <name evidence="10" type="ORF">METSCH_A13840</name>
</gene>
<feature type="compositionally biased region" description="Polar residues" evidence="9">
    <location>
        <begin position="57"/>
        <end position="68"/>
    </location>
</feature>
<keyword evidence="5" id="KW-0698">rRNA processing</keyword>
<dbReference type="Proteomes" id="UP000292447">
    <property type="component" value="Chromosome I"/>
</dbReference>
<dbReference type="GO" id="GO:0005634">
    <property type="term" value="C:nucleus"/>
    <property type="evidence" value="ECO:0007669"/>
    <property type="project" value="UniProtKB-SubCell"/>
</dbReference>
<comment type="similarity">
    <text evidence="2">Belongs to the NAF1 family.</text>
</comment>
<dbReference type="Gene3D" id="2.40.10.230">
    <property type="entry name" value="Probable tRNA pseudouridine synthase domain"/>
    <property type="match status" value="1"/>
</dbReference>
<keyword evidence="8" id="KW-0539">Nucleus</keyword>
<dbReference type="GO" id="GO:0003723">
    <property type="term" value="F:RNA binding"/>
    <property type="evidence" value="ECO:0007669"/>
    <property type="project" value="UniProtKB-KW"/>
</dbReference>
<dbReference type="GO" id="GO:0005732">
    <property type="term" value="C:sno(s)RNA-containing ribonucleoprotein complex"/>
    <property type="evidence" value="ECO:0007669"/>
    <property type="project" value="InterPro"/>
</dbReference>
<dbReference type="STRING" id="2163413.A0A4P6XLB0"/>
<organism evidence="10 11">
    <name type="scientific">Metschnikowia aff. pulcherrima</name>
    <dbReference type="NCBI Taxonomy" id="2163413"/>
    <lineage>
        <taxon>Eukaryota</taxon>
        <taxon>Fungi</taxon>
        <taxon>Dikarya</taxon>
        <taxon>Ascomycota</taxon>
        <taxon>Saccharomycotina</taxon>
        <taxon>Pichiomycetes</taxon>
        <taxon>Metschnikowiaceae</taxon>
        <taxon>Metschnikowia</taxon>
    </lineage>
</organism>
<dbReference type="Pfam" id="PF04410">
    <property type="entry name" value="Gar1"/>
    <property type="match status" value="1"/>
</dbReference>
<keyword evidence="7" id="KW-0694">RNA-binding</keyword>
<evidence type="ECO:0000256" key="8">
    <source>
        <dbReference type="ARBA" id="ARBA00023242"/>
    </source>
</evidence>
<feature type="compositionally biased region" description="Basic and acidic residues" evidence="9">
    <location>
        <begin position="76"/>
        <end position="91"/>
    </location>
</feature>
<dbReference type="SUPFAM" id="SSF50447">
    <property type="entry name" value="Translation proteins"/>
    <property type="match status" value="1"/>
</dbReference>
<evidence type="ECO:0000313" key="10">
    <source>
        <dbReference type="EMBL" id="QBM86738.1"/>
    </source>
</evidence>
<feature type="compositionally biased region" description="Acidic residues" evidence="9">
    <location>
        <begin position="339"/>
        <end position="353"/>
    </location>
</feature>
<evidence type="ECO:0000256" key="6">
    <source>
        <dbReference type="ARBA" id="ARBA00022553"/>
    </source>
</evidence>
<keyword evidence="6" id="KW-0597">Phosphoprotein</keyword>
<keyword evidence="4" id="KW-0690">Ribosome biogenesis</keyword>
<evidence type="ECO:0000256" key="5">
    <source>
        <dbReference type="ARBA" id="ARBA00022552"/>
    </source>
</evidence>
<feature type="region of interest" description="Disordered" evidence="9">
    <location>
        <begin position="135"/>
        <end position="208"/>
    </location>
</feature>
<dbReference type="InterPro" id="IPR007504">
    <property type="entry name" value="H/ACA_rnp_Gar1/Naf1"/>
</dbReference>
<evidence type="ECO:0000256" key="9">
    <source>
        <dbReference type="SAM" id="MobiDB-lite"/>
    </source>
</evidence>
<keyword evidence="11" id="KW-1185">Reference proteome</keyword>
<feature type="region of interest" description="Disordered" evidence="9">
    <location>
        <begin position="331"/>
        <end position="424"/>
    </location>
</feature>
<evidence type="ECO:0000256" key="3">
    <source>
        <dbReference type="ARBA" id="ARBA00021438"/>
    </source>
</evidence>
<feature type="compositionally biased region" description="Polar residues" evidence="9">
    <location>
        <begin position="533"/>
        <end position="543"/>
    </location>
</feature>
<feature type="compositionally biased region" description="Acidic residues" evidence="9">
    <location>
        <begin position="137"/>
        <end position="161"/>
    </location>
</feature>
<dbReference type="GO" id="GO:0006364">
    <property type="term" value="P:rRNA processing"/>
    <property type="evidence" value="ECO:0007669"/>
    <property type="project" value="UniProtKB-KW"/>
</dbReference>
<feature type="compositionally biased region" description="Polar residues" evidence="9">
    <location>
        <begin position="401"/>
        <end position="424"/>
    </location>
</feature>
<evidence type="ECO:0000313" key="11">
    <source>
        <dbReference type="Proteomes" id="UP000292447"/>
    </source>
</evidence>
<evidence type="ECO:0000256" key="1">
    <source>
        <dbReference type="ARBA" id="ARBA00004123"/>
    </source>
</evidence>
<evidence type="ECO:0000256" key="7">
    <source>
        <dbReference type="ARBA" id="ARBA00022884"/>
    </source>
</evidence>
<dbReference type="InterPro" id="IPR009000">
    <property type="entry name" value="Transl_B-barrel_sf"/>
</dbReference>